<feature type="coiled-coil region" evidence="1">
    <location>
        <begin position="132"/>
        <end position="329"/>
    </location>
</feature>
<protein>
    <submittedName>
        <fullName evidence="3">Uncharacterized protein</fullName>
    </submittedName>
</protein>
<proteinExistence type="predicted"/>
<organism evidence="3 4">
    <name type="scientific">Aduncisulcus paluster</name>
    <dbReference type="NCBI Taxonomy" id="2918883"/>
    <lineage>
        <taxon>Eukaryota</taxon>
        <taxon>Metamonada</taxon>
        <taxon>Carpediemonas-like organisms</taxon>
        <taxon>Aduncisulcus</taxon>
    </lineage>
</organism>
<evidence type="ECO:0000313" key="4">
    <source>
        <dbReference type="Proteomes" id="UP001057375"/>
    </source>
</evidence>
<sequence>MRMPTNPSGNPFSSKPLTDPFSSSRNDPFAPKKELVRRSPPPEPLYVEPPSFHFEKPQHIKHPLPFHPGQLHNHNPSRRGWNPQPPHSKHRPHLPPVDGSIDLVLMDSVPLNAHTFTKGCQTPSSWIKDDEMSLIEKRMKKIEEKKRTVEEEEARILLTKKAYDRDIWKTKAESAETYVQKLKSELIDQKTEFEDASINLREKHAATVSLLKKEAKEREEELLVRIALLEKKTKQHDKEREHYVGEVSKFHEEQIKSLQQQAAKREKQFAQERASFSTKAQQELQNAFDDGEERMSEVQSQLKVHLQKNRELSDTCAKLELEIQALKSNPRIVALKELEHRLRELEERQKTSDSFLLARSERARMEAEKKLHNAKLQFSTVIQQKNDQLRQFRKELSVLLSELAEYKAKE</sequence>
<feature type="coiled-coil region" evidence="1">
    <location>
        <begin position="357"/>
        <end position="409"/>
    </location>
</feature>
<comment type="caution">
    <text evidence="3">The sequence shown here is derived from an EMBL/GenBank/DDBJ whole genome shotgun (WGS) entry which is preliminary data.</text>
</comment>
<keyword evidence="1" id="KW-0175">Coiled coil</keyword>
<accession>A0ABQ5K487</accession>
<evidence type="ECO:0000256" key="1">
    <source>
        <dbReference type="SAM" id="Coils"/>
    </source>
</evidence>
<gene>
    <name evidence="3" type="ORF">ADUPG1_012611</name>
</gene>
<reference evidence="3" key="1">
    <citation type="submission" date="2022-03" db="EMBL/GenBank/DDBJ databases">
        <title>Draft genome sequence of Aduncisulcus paluster, a free-living microaerophilic Fornicata.</title>
        <authorList>
            <person name="Yuyama I."/>
            <person name="Kume K."/>
            <person name="Tamura T."/>
            <person name="Inagaki Y."/>
            <person name="Hashimoto T."/>
        </authorList>
    </citation>
    <scope>NUCLEOTIDE SEQUENCE</scope>
    <source>
        <strain evidence="3">NY0171</strain>
    </source>
</reference>
<dbReference type="EMBL" id="BQXS01012501">
    <property type="protein sequence ID" value="GKT24034.1"/>
    <property type="molecule type" value="Genomic_DNA"/>
</dbReference>
<evidence type="ECO:0000313" key="3">
    <source>
        <dbReference type="EMBL" id="GKT24034.1"/>
    </source>
</evidence>
<keyword evidence="4" id="KW-1185">Reference proteome</keyword>
<name>A0ABQ5K487_9EUKA</name>
<feature type="region of interest" description="Disordered" evidence="2">
    <location>
        <begin position="1"/>
        <end position="93"/>
    </location>
</feature>
<feature type="compositionally biased region" description="Polar residues" evidence="2">
    <location>
        <begin position="1"/>
        <end position="26"/>
    </location>
</feature>
<dbReference type="Proteomes" id="UP001057375">
    <property type="component" value="Unassembled WGS sequence"/>
</dbReference>
<evidence type="ECO:0000256" key="2">
    <source>
        <dbReference type="SAM" id="MobiDB-lite"/>
    </source>
</evidence>